<accession>A0A0G4I653</accession>
<sequence>MSSSEERWNLFMRRVDGAKTYASAIGILAQNPNLQRLSCVTLHDVDTFPPEVDIFIHLLKQMKRQLRLRLEVEGCPEARRRLLSFWEADVETDLDGRTLCGCGQYTEGDVGDLDRSMGEDEDRPELSSLKTEPWGRVISKEVDLRLTGAISNASSEIPPQTQAQAPGRPVYVQQQQGPGGGSVALVAVLANNQEQVRSLERVLLGLNAERRPNLKARVCILSLSHNSSGLPDVPSSFLEKENLEGRVVVLVGVPSDFLKLGGVGLRGADVWDGGEMHYPGFSQIEMLGCTVVRRLLKREWEDRRRLCEPLDEDLRKFVQQAANLSAPVSTWKLLFQERRGRYRLCPDRRTEVERLDLISSEDDQAFLQELSKLEVLSSFPHTALLQIHGQPSLLNSDLRDWRLIFLQKRRDACLFPPQTVALAVQSESVSARSSETSRPPSSPVMDLRMFPESRGVLKLVDAHLEELGLVWRQQQEGRERLCLTDKGLFCHYMLNRMTVERAAFLFDCALVSFRKEGEVFGGGMGEWGRVFWGMVVAEECRRGPPLFGGEAIGECPLLLSLQQGFVVETLTDGEKMNTKRQKEANNAKHGVAFDCRATNPVPPKNRSHTQPAQNGFDFRATNPEPSHNGTSQTQPAQSGFDFRVTNPEPAHNGTSQTQPTQNGFDFRATNPKPTHSRTHTQPAQNGFDFRATNPEPSHNGTSQTQPAQNGFDFRVTNPEPAHQRIPHTQPAQNGFDFRATKPEPEHLNNRKFDAHANPNHPDDRNGSSSEHHVTDCDGPVPVSHRESGTGVAKPVGRGEVSPTVSGPSTERHPDPPQAKLVERERQERRRFRISDLEAAGAAMEECMTTIVHTSASMRSPRDALYQARLLSRVFLEPGGDSGVLMGWEGVQHRYEHGCRVWEDTSRCLDKIRETCGTDVHHLTEIILRNFPHRVLQPRRGHERVPVSAATFAVAKGDTPVTVVRESGLKVHGRAFGRAADVLAVALSLHHHQKNNEAKGSFVFAVPLCDAIAQADSATDTAAGSSGRDDADTDSNSSPPRDTDSNSPPPRDTDRPCRGGLRSSRPPPDSPPAACQCHWMEDLRSAPGVELLLYSPHEEDVPLLEHLQTFLRESEVCRVDSVLTNEEENKSASLSVSVPALRFLDRLKMPSQHPLVQHICGGTWESHDCSSSVSLRCLLESSCRRGRGVLLTEVNYPTISLSRDGLGGVEALLKAAGGVERDMGRRLAVHSCALTAAIYERLLKPTGGEWVGHESEVGVGGSAWGLGTERGAAGRKEGKRLLAELRGNEMEETKRRLFQNPPICGSEKLRFLSRVDGPEVEQLPFERQATRETARGPSKVRDQYAVERQASSGMNGGRGLTLGECWGLSLEDLGLSVKVVSKNGTRRVCVQRAGRGESAQSPAVTLEVEVFLCCPLLRRDREALSKAYMEGEVNRVNGQVFVDQETHTVALVRQVQVEGGGGETELWGETVENLRGVLRSGSNEERREGGGYGCCGTRKCRSMRLYFHPSLETFILRQRNGQQEKEKETPPCWICGGRGEKF</sequence>
<feature type="compositionally biased region" description="Basic and acidic residues" evidence="1">
    <location>
        <begin position="738"/>
        <end position="775"/>
    </location>
</feature>
<feature type="compositionally biased region" description="Basic and acidic residues" evidence="1">
    <location>
        <begin position="809"/>
        <end position="828"/>
    </location>
</feature>
<evidence type="ECO:0000256" key="1">
    <source>
        <dbReference type="SAM" id="MobiDB-lite"/>
    </source>
</evidence>
<gene>
    <name evidence="2" type="ORF">Cvel_11315</name>
</gene>
<feature type="compositionally biased region" description="Polar residues" evidence="1">
    <location>
        <begin position="652"/>
        <end position="663"/>
    </location>
</feature>
<organism evidence="2">
    <name type="scientific">Chromera velia CCMP2878</name>
    <dbReference type="NCBI Taxonomy" id="1169474"/>
    <lineage>
        <taxon>Eukaryota</taxon>
        <taxon>Sar</taxon>
        <taxon>Alveolata</taxon>
        <taxon>Colpodellida</taxon>
        <taxon>Chromeraceae</taxon>
        <taxon>Chromera</taxon>
    </lineage>
</organism>
<dbReference type="VEuPathDB" id="CryptoDB:Cvel_11315"/>
<proteinExistence type="predicted"/>
<feature type="compositionally biased region" description="Basic and acidic residues" evidence="1">
    <location>
        <begin position="576"/>
        <end position="586"/>
    </location>
</feature>
<feature type="compositionally biased region" description="Polar residues" evidence="1">
    <location>
        <begin position="694"/>
        <end position="708"/>
    </location>
</feature>
<feature type="region of interest" description="Disordered" evidence="1">
    <location>
        <begin position="1018"/>
        <end position="1072"/>
    </location>
</feature>
<dbReference type="EMBL" id="CDMZ01005269">
    <property type="protein sequence ID" value="CEM52500.1"/>
    <property type="molecule type" value="Genomic_DNA"/>
</dbReference>
<name>A0A0G4I653_9ALVE</name>
<feature type="compositionally biased region" description="Polar residues" evidence="1">
    <location>
        <begin position="154"/>
        <end position="164"/>
    </location>
</feature>
<feature type="region of interest" description="Disordered" evidence="1">
    <location>
        <begin position="576"/>
        <end position="828"/>
    </location>
</feature>
<protein>
    <submittedName>
        <fullName evidence="2">Uncharacterized protein</fullName>
    </submittedName>
</protein>
<reference evidence="2" key="1">
    <citation type="submission" date="2014-11" db="EMBL/GenBank/DDBJ databases">
        <authorList>
            <person name="Otto D Thomas"/>
            <person name="Naeem Raeece"/>
        </authorList>
    </citation>
    <scope>NUCLEOTIDE SEQUENCE</scope>
</reference>
<feature type="compositionally biased region" description="Polar residues" evidence="1">
    <location>
        <begin position="623"/>
        <end position="637"/>
    </location>
</feature>
<evidence type="ECO:0000313" key="2">
    <source>
        <dbReference type="EMBL" id="CEM52500.1"/>
    </source>
</evidence>
<feature type="region of interest" description="Disordered" evidence="1">
    <location>
        <begin position="154"/>
        <end position="176"/>
    </location>
</feature>